<feature type="compositionally biased region" description="Low complexity" evidence="1">
    <location>
        <begin position="799"/>
        <end position="817"/>
    </location>
</feature>
<evidence type="ECO:0000256" key="1">
    <source>
        <dbReference type="SAM" id="MobiDB-lite"/>
    </source>
</evidence>
<keyword evidence="3" id="KW-1185">Reference proteome</keyword>
<reference evidence="2" key="1">
    <citation type="submission" date="2019-07" db="EMBL/GenBank/DDBJ databases">
        <authorList>
            <person name="Palmer J.M."/>
        </authorList>
    </citation>
    <scope>NUCLEOTIDE SEQUENCE</scope>
    <source>
        <strain evidence="2">PC9</strain>
    </source>
</reference>
<comment type="caution">
    <text evidence="2">The sequence shown here is derived from an EMBL/GenBank/DDBJ whole genome shotgun (WGS) entry which is preliminary data.</text>
</comment>
<feature type="compositionally biased region" description="Low complexity" evidence="1">
    <location>
        <begin position="213"/>
        <end position="229"/>
    </location>
</feature>
<feature type="compositionally biased region" description="Polar residues" evidence="1">
    <location>
        <begin position="571"/>
        <end position="583"/>
    </location>
</feature>
<feature type="compositionally biased region" description="Basic and acidic residues" evidence="1">
    <location>
        <begin position="585"/>
        <end position="606"/>
    </location>
</feature>
<feature type="region of interest" description="Disordered" evidence="1">
    <location>
        <begin position="786"/>
        <end position="902"/>
    </location>
</feature>
<dbReference type="OrthoDB" id="3357948at2759"/>
<dbReference type="AlphaFoldDB" id="A0A8H6ZT40"/>
<feature type="compositionally biased region" description="Low complexity" evidence="1">
    <location>
        <begin position="851"/>
        <end position="877"/>
    </location>
</feature>
<feature type="region of interest" description="Disordered" evidence="1">
    <location>
        <begin position="707"/>
        <end position="736"/>
    </location>
</feature>
<evidence type="ECO:0000313" key="3">
    <source>
        <dbReference type="Proteomes" id="UP000623687"/>
    </source>
</evidence>
<accession>A0A8H6ZT40</accession>
<feature type="compositionally biased region" description="Polar residues" evidence="1">
    <location>
        <begin position="165"/>
        <end position="174"/>
    </location>
</feature>
<feature type="compositionally biased region" description="Acidic residues" evidence="1">
    <location>
        <begin position="249"/>
        <end position="262"/>
    </location>
</feature>
<dbReference type="RefSeq" id="XP_036630343.1">
    <property type="nucleotide sequence ID" value="XM_036776723.1"/>
</dbReference>
<feature type="compositionally biased region" description="Low complexity" evidence="1">
    <location>
        <begin position="411"/>
        <end position="425"/>
    </location>
</feature>
<feature type="region of interest" description="Disordered" evidence="1">
    <location>
        <begin position="545"/>
        <end position="614"/>
    </location>
</feature>
<evidence type="ECO:0000313" key="2">
    <source>
        <dbReference type="EMBL" id="KAF7427971.1"/>
    </source>
</evidence>
<organism evidence="2 3">
    <name type="scientific">Pleurotus ostreatus</name>
    <name type="common">Oyster mushroom</name>
    <name type="synonym">White-rot fungus</name>
    <dbReference type="NCBI Taxonomy" id="5322"/>
    <lineage>
        <taxon>Eukaryota</taxon>
        <taxon>Fungi</taxon>
        <taxon>Dikarya</taxon>
        <taxon>Basidiomycota</taxon>
        <taxon>Agaricomycotina</taxon>
        <taxon>Agaricomycetes</taxon>
        <taxon>Agaricomycetidae</taxon>
        <taxon>Agaricales</taxon>
        <taxon>Pleurotineae</taxon>
        <taxon>Pleurotaceae</taxon>
        <taxon>Pleurotus</taxon>
    </lineage>
</organism>
<feature type="region of interest" description="Disordered" evidence="1">
    <location>
        <begin position="311"/>
        <end position="425"/>
    </location>
</feature>
<dbReference type="GeneID" id="59377006"/>
<feature type="compositionally biased region" description="Low complexity" evidence="1">
    <location>
        <begin position="11"/>
        <end position="55"/>
    </location>
</feature>
<feature type="region of interest" description="Disordered" evidence="1">
    <location>
        <begin position="1"/>
        <end position="92"/>
    </location>
</feature>
<feature type="compositionally biased region" description="Basic and acidic residues" evidence="1">
    <location>
        <begin position="786"/>
        <end position="798"/>
    </location>
</feature>
<feature type="region of interest" description="Disordered" evidence="1">
    <location>
        <begin position="999"/>
        <end position="1026"/>
    </location>
</feature>
<protein>
    <submittedName>
        <fullName evidence="2">Uncharacterized protein</fullName>
    </submittedName>
</protein>
<feature type="region of interest" description="Disordered" evidence="1">
    <location>
        <begin position="1080"/>
        <end position="1111"/>
    </location>
</feature>
<name>A0A8H6ZT40_PLEOS</name>
<dbReference type="Proteomes" id="UP000623687">
    <property type="component" value="Unassembled WGS sequence"/>
</dbReference>
<feature type="compositionally biased region" description="Low complexity" evidence="1">
    <location>
        <begin position="183"/>
        <end position="192"/>
    </location>
</feature>
<feature type="compositionally biased region" description="Basic and acidic residues" evidence="1">
    <location>
        <begin position="1080"/>
        <end position="1094"/>
    </location>
</feature>
<feature type="compositionally biased region" description="Polar residues" evidence="1">
    <location>
        <begin position="66"/>
        <end position="79"/>
    </location>
</feature>
<proteinExistence type="predicted"/>
<feature type="region of interest" description="Disordered" evidence="1">
    <location>
        <begin position="111"/>
        <end position="263"/>
    </location>
</feature>
<sequence>MLSSKRRSSRPSDPSSASQQRKSDIPIPSSSSATITSSSSSLATRSPPPTTTTLPQAHMPPPPDLQISTSNSSKATMSDPSEPAERIARPTFEPAWNDASLYKELSSFQFGAPAVPSSSSPPPSPPTASKSTRPVNYDDDELVSPFTANDVTPRPSVASAAPPNQRHSSVQNHSYGDAPLYKTSSHPSQTSPPHRHRSRSPTQRIPSRPGPVSPSSSASASVSSLTSGSPDEDLNSSRSAVNHDRDIEFSSEEEYEYDEDDGYHEIEVSSAYWEDGHGDRPDSFYYFGGGGSAVGMGSGLIAADTGRRGSVPMAIPGTSDAPVAGSSAVGGPASRDREGSIATLRRPSRSLEDQLRGFSFGAPGRGSNQPGAIPQSDPLTRGEWSAMESRQEQMQRSRGGPLDTTDVATPTLASSSHGTSSSSATVAATGDITSLGFDLDWSNLRGGITSLDDSDIAGLVDPKTTIAAARRPSGGLILSSMSTGNTSPGPGSAGAGGRTRMGSWFSMLSGRRQSEATVSDDTFLRNVRHWDYTFGSRRRDWSFRRERGSVSGPSGGQERTGTGIGVERTESATSGVFGSSQKVNVAHDRGSGEKDRDRDKERERDRRKAPKGMAVGTSEIWSNELVGRFKVDRRAARRELIILVFVHWCDSEFPFHFPLALDSSKPPQQRLNFIHFQGASSQVRTLRPGPPVTVHKHSKAIAFSISRQHAKPRARPRDGPHPGQRVIPRETTAPKSSMIMLAPKRVQEQYTNTTTTRRLDTHGLLEDHVVSIRREKERRELELERRRKAELERQRKETSTSGSTSSTRSDRSVNSLSNARELYPTPPPASAPSLHTYPPTPPNEIRKHASSRSLRSAAVAESSVASTSSTTVVTTRSTSRRVLRDPYDFDDPDEDDLPTRTPHAETYATIDPAQVEQLRQIQSRFDSEPPSRSLLRRLLPFATSNLSGSPLSASIDGSFKAPWMTMAPRAKQEEHERVVANLNESFIDVGLLPSRPVHKAKSAANTQKQKQLKQRQHAGSGSNIFENVPPESLYMLLPLWPGETDPVSEKLPNEPRKPEIPMERRLYLLVYYVADEVNRKDHESKSKVDNDSRGQRKPRSPTSSVDSPRRPDDRSILLSAFHVSARLVGYEELLGSGMRVPEEGLSVTGPMSEALKSIPSRSMRDENQADFMIGMCQSRDAGVEFIQEGLVKMGLCLVVSPAPRNPAILLDETEEMEEPDVVLSPIGRAVVEMAWVGCMALTSFGPTV</sequence>
<gene>
    <name evidence="2" type="ORF">PC9H_007188</name>
</gene>
<dbReference type="VEuPathDB" id="FungiDB:PC9H_007188"/>
<dbReference type="EMBL" id="JACETU010000005">
    <property type="protein sequence ID" value="KAF7427971.1"/>
    <property type="molecule type" value="Genomic_DNA"/>
</dbReference>